<evidence type="ECO:0000313" key="6">
    <source>
        <dbReference type="Proteomes" id="UP000030672"/>
    </source>
</evidence>
<keyword evidence="6" id="KW-1185">Reference proteome</keyword>
<proteinExistence type="inferred from homology"/>
<dbReference type="Gene3D" id="3.40.50.720">
    <property type="entry name" value="NAD(P)-binding Rossmann-like Domain"/>
    <property type="match status" value="1"/>
</dbReference>
<keyword evidence="3" id="KW-0560">Oxidoreductase</keyword>
<dbReference type="SUPFAM" id="SSF50129">
    <property type="entry name" value="GroES-like"/>
    <property type="match status" value="1"/>
</dbReference>
<dbReference type="SMART" id="SM00829">
    <property type="entry name" value="PKS_ER"/>
    <property type="match status" value="1"/>
</dbReference>
<comment type="similarity">
    <text evidence="1">Belongs to the zinc-containing alcohol dehydrogenase family.</text>
</comment>
<dbReference type="STRING" id="1043003.A0A074VPV6"/>
<comment type="subunit">
    <text evidence="2">Monomer.</text>
</comment>
<dbReference type="GeneID" id="63921484"/>
<dbReference type="Gene3D" id="3.90.180.10">
    <property type="entry name" value="Medium-chain alcohol dehydrogenases, catalytic domain"/>
    <property type="match status" value="1"/>
</dbReference>
<dbReference type="EMBL" id="KL584833">
    <property type="protein sequence ID" value="KEQ62785.1"/>
    <property type="molecule type" value="Genomic_DNA"/>
</dbReference>
<dbReference type="InterPro" id="IPR047122">
    <property type="entry name" value="Trans-enoyl_RdTase-like"/>
</dbReference>
<dbReference type="GO" id="GO:0016651">
    <property type="term" value="F:oxidoreductase activity, acting on NAD(P)H"/>
    <property type="evidence" value="ECO:0007669"/>
    <property type="project" value="InterPro"/>
</dbReference>
<dbReference type="PANTHER" id="PTHR45348:SF2">
    <property type="entry name" value="ZINC-TYPE ALCOHOL DEHYDROGENASE-LIKE PROTEIN C2E1P3.01"/>
    <property type="match status" value="1"/>
</dbReference>
<dbReference type="CDD" id="cd08249">
    <property type="entry name" value="enoyl_reductase_like"/>
    <property type="match status" value="1"/>
</dbReference>
<evidence type="ECO:0000256" key="3">
    <source>
        <dbReference type="ARBA" id="ARBA00023002"/>
    </source>
</evidence>
<organism evidence="5 6">
    <name type="scientific">Aureobasidium melanogenum (strain CBS 110374)</name>
    <name type="common">Aureobasidium pullulans var. melanogenum</name>
    <dbReference type="NCBI Taxonomy" id="1043003"/>
    <lineage>
        <taxon>Eukaryota</taxon>
        <taxon>Fungi</taxon>
        <taxon>Dikarya</taxon>
        <taxon>Ascomycota</taxon>
        <taxon>Pezizomycotina</taxon>
        <taxon>Dothideomycetes</taxon>
        <taxon>Dothideomycetidae</taxon>
        <taxon>Dothideales</taxon>
        <taxon>Saccotheciaceae</taxon>
        <taxon>Aureobasidium</taxon>
    </lineage>
</organism>
<dbReference type="Proteomes" id="UP000030672">
    <property type="component" value="Unassembled WGS sequence"/>
</dbReference>
<dbReference type="HOGENOM" id="CLU_026673_16_5_1"/>
<dbReference type="InterPro" id="IPR036291">
    <property type="entry name" value="NAD(P)-bd_dom_sf"/>
</dbReference>
<dbReference type="InterPro" id="IPR020843">
    <property type="entry name" value="ER"/>
</dbReference>
<dbReference type="AlphaFoldDB" id="A0A074VPV6"/>
<dbReference type="PANTHER" id="PTHR45348">
    <property type="entry name" value="HYPOTHETICAL OXIDOREDUCTASE (EUROFUNG)"/>
    <property type="match status" value="1"/>
</dbReference>
<evidence type="ECO:0000313" key="5">
    <source>
        <dbReference type="EMBL" id="KEQ62785.1"/>
    </source>
</evidence>
<reference evidence="5 6" key="1">
    <citation type="journal article" date="2014" name="BMC Genomics">
        <title>Genome sequencing of four Aureobasidium pullulans varieties: biotechnological potential, stress tolerance, and description of new species.</title>
        <authorList>
            <person name="Gostin Ar C."/>
            <person name="Ohm R.A."/>
            <person name="Kogej T."/>
            <person name="Sonjak S."/>
            <person name="Turk M."/>
            <person name="Zajc J."/>
            <person name="Zalar P."/>
            <person name="Grube M."/>
            <person name="Sun H."/>
            <person name="Han J."/>
            <person name="Sharma A."/>
            <person name="Chiniquy J."/>
            <person name="Ngan C.Y."/>
            <person name="Lipzen A."/>
            <person name="Barry K."/>
            <person name="Grigoriev I.V."/>
            <person name="Gunde-Cimerman N."/>
        </authorList>
    </citation>
    <scope>NUCLEOTIDE SEQUENCE [LARGE SCALE GENOMIC DNA]</scope>
    <source>
        <strain evidence="5 6">CBS 110374</strain>
    </source>
</reference>
<evidence type="ECO:0000256" key="2">
    <source>
        <dbReference type="ARBA" id="ARBA00011245"/>
    </source>
</evidence>
<dbReference type="RefSeq" id="XP_040879808.1">
    <property type="nucleotide sequence ID" value="XM_041028111.1"/>
</dbReference>
<sequence length="344" mass="35875">MPSNTAAWQPKPGVPYEVKDAPYISPPADCVVIKNHVVALNPIDFLLQDKACFPTLSYPTILGLDVAGEVVEVGSEVASRLKLGDRVLALAGGVSSNNPSRAAFQEYTVVVARLVTKIPDSLLYNDAAVLPLGLATAACGLFQADQLALQSPSLSPKPTGQTILVWSGASSVGVNAIQLGVAAGYEVITTASPKNFELVRGLGASEAFDYNADPATLLEQLTNAFRGKTVAGVLHAAGDASAAISVCADLFAKVEGNKFFTTTVLLPEDVPADFKHNRVFATTITDNGIGEAIFVDFLTQALAEGNFKPAPQAEVVGNGLESLQKGVDILRGGVSAKKLIVTLN</sequence>
<evidence type="ECO:0000259" key="4">
    <source>
        <dbReference type="SMART" id="SM00829"/>
    </source>
</evidence>
<dbReference type="InterPro" id="IPR013154">
    <property type="entry name" value="ADH-like_N"/>
</dbReference>
<gene>
    <name evidence="5" type="ORF">M437DRAFT_84483</name>
</gene>
<accession>A0A074VPV6</accession>
<protein>
    <submittedName>
        <fullName evidence="5">Oxidoreductase</fullName>
    </submittedName>
</protein>
<feature type="domain" description="Enoyl reductase (ER)" evidence="4">
    <location>
        <begin position="13"/>
        <end position="330"/>
    </location>
</feature>
<evidence type="ECO:0000256" key="1">
    <source>
        <dbReference type="ARBA" id="ARBA00008072"/>
    </source>
</evidence>
<dbReference type="SUPFAM" id="SSF51735">
    <property type="entry name" value="NAD(P)-binding Rossmann-fold domains"/>
    <property type="match status" value="1"/>
</dbReference>
<name>A0A074VPV6_AURM1</name>
<dbReference type="Pfam" id="PF08240">
    <property type="entry name" value="ADH_N"/>
    <property type="match status" value="1"/>
</dbReference>
<dbReference type="InterPro" id="IPR011032">
    <property type="entry name" value="GroES-like_sf"/>
</dbReference>